<gene>
    <name evidence="2" type="ORF">COF62_29475</name>
</gene>
<dbReference type="AlphaFoldDB" id="A0AAP8JUT5"/>
<feature type="region of interest" description="Disordered" evidence="1">
    <location>
        <begin position="1"/>
        <end position="23"/>
    </location>
</feature>
<comment type="caution">
    <text evidence="2">The sequence shown here is derived from an EMBL/GenBank/DDBJ whole genome shotgun (WGS) entry which is preliminary data.</text>
</comment>
<name>A0AAP8JUT5_9BACI</name>
<dbReference type="EMBL" id="NUSY01000057">
    <property type="protein sequence ID" value="PHE05861.1"/>
    <property type="molecule type" value="Genomic_DNA"/>
</dbReference>
<evidence type="ECO:0000256" key="1">
    <source>
        <dbReference type="SAM" id="MobiDB-lite"/>
    </source>
</evidence>
<evidence type="ECO:0000313" key="3">
    <source>
        <dbReference type="Proteomes" id="UP000224044"/>
    </source>
</evidence>
<evidence type="ECO:0000313" key="2">
    <source>
        <dbReference type="EMBL" id="PHE05861.1"/>
    </source>
</evidence>
<organism evidence="2 3">
    <name type="scientific">Bacillus toyonensis</name>
    <dbReference type="NCBI Taxonomy" id="155322"/>
    <lineage>
        <taxon>Bacteria</taxon>
        <taxon>Bacillati</taxon>
        <taxon>Bacillota</taxon>
        <taxon>Bacilli</taxon>
        <taxon>Bacillales</taxon>
        <taxon>Bacillaceae</taxon>
        <taxon>Bacillus</taxon>
        <taxon>Bacillus cereus group</taxon>
    </lineage>
</organism>
<accession>A0AAP8JUT5</accession>
<reference evidence="2 3" key="1">
    <citation type="submission" date="2017-09" db="EMBL/GenBank/DDBJ databases">
        <title>Large-scale bioinformatics analysis of Bacillus genomes uncovers conserved roles of natural products in bacterial physiology.</title>
        <authorList>
            <consortium name="Agbiome Team Llc"/>
            <person name="Bleich R.M."/>
            <person name="Grubbs K.J."/>
            <person name="Santa Maria K.C."/>
            <person name="Allen S.E."/>
            <person name="Farag S."/>
            <person name="Shank E.A."/>
            <person name="Bowers A."/>
        </authorList>
    </citation>
    <scope>NUCLEOTIDE SEQUENCE [LARGE SCALE GENOMIC DNA]</scope>
    <source>
        <strain evidence="2 3">AFS042148</strain>
    </source>
</reference>
<sequence>MRNGKFEQANNGTIFLMERNRGP</sequence>
<proteinExistence type="predicted"/>
<dbReference type="Proteomes" id="UP000224044">
    <property type="component" value="Unassembled WGS sequence"/>
</dbReference>
<protein>
    <submittedName>
        <fullName evidence="2">Uncharacterized protein</fullName>
    </submittedName>
</protein>